<proteinExistence type="predicted"/>
<dbReference type="Pfam" id="PF00505">
    <property type="entry name" value="HMG_box"/>
    <property type="match status" value="1"/>
</dbReference>
<dbReference type="InterPro" id="IPR036910">
    <property type="entry name" value="HMG_box_dom_sf"/>
</dbReference>
<feature type="region of interest" description="Disordered" evidence="4">
    <location>
        <begin position="308"/>
        <end position="335"/>
    </location>
</feature>
<feature type="domain" description="HMG box" evidence="5">
    <location>
        <begin position="69"/>
        <end position="140"/>
    </location>
</feature>
<feature type="region of interest" description="Disordered" evidence="4">
    <location>
        <begin position="17"/>
        <end position="258"/>
    </location>
</feature>
<feature type="compositionally biased region" description="Pro residues" evidence="4">
    <location>
        <begin position="664"/>
        <end position="679"/>
    </location>
</feature>
<feature type="compositionally biased region" description="Acidic residues" evidence="4">
    <location>
        <begin position="180"/>
        <end position="189"/>
    </location>
</feature>
<dbReference type="EMBL" id="CAJMWQ010001369">
    <property type="protein sequence ID" value="CAE6448276.1"/>
    <property type="molecule type" value="Genomic_DNA"/>
</dbReference>
<name>A0A8H3B5I6_9AGAM</name>
<dbReference type="SMART" id="SM00398">
    <property type="entry name" value="HMG"/>
    <property type="match status" value="1"/>
</dbReference>
<dbReference type="InterPro" id="IPR051356">
    <property type="entry name" value="SOX/SOX-like_TF"/>
</dbReference>
<sequence length="721" mass="78661">MGYTELEPIHIVAMEVEQEHTIPRQRTRRAMRKTPVMPPTRPDRQRAPASSSNTTTATGTSAGSGKAQPPRPPNAWILYRSDKLKELATQQTSGPRKPQAEISKIISQMWQQEGPDTKGRYEARAEAKKAEHAALYPDYKFAPMKKEDKAMLRKAQRLEKEEIRQAERTRKKRKGKGRADEDDDDDEEPPFQQLPYPLQQRPAQSWYPPSTYGPQSQAPTLQYPQHPDPRVPPPHDDQAAFAAAGWSTAVDPQGRADDAPFRADAYQQQQDGYADEEEWAGEEGVCAGEEAWAGRSRRGAVWDEEQIAGPSQQQGPVGQWTSNSTTPPPQNQPQSLTFMVPAVLGPSEEPYTFNIDFDMPMASFSGDPDANVAISLNGMNINESSSSTNHVGLNDLLRAPLPDIDVSFPEFVGNADGRGSFDVLSTENEEWWSALMDAAIVSGDRSHADPGPSQLMQSQPMAGPLYEPVAGPSHHQSVAGPSSHQQRPAPIHTQSLPTFAHGLPSPDGDHHQGGRSRAASSAAYPGQIPGAFPEPPYQDSYQPQPQQQQYHQAPPAPQQPEYNPSPFAQIASSRSNPGWRQPQQQQQQQQRNRAPSFPAPAPAFPNQQQFSSGAPFPSPSGAAQFPSPSGAGAFPSPSGAGAFPSPSGAMPHRHSHSFPHQRHVPPPPPPTRPPPPFFSPPDKGKEKDPEAFDFSGWGSQYAAQPPTPAEDAVRRGVGVSH</sequence>
<feature type="compositionally biased region" description="Basic and acidic residues" evidence="4">
    <location>
        <begin position="227"/>
        <end position="238"/>
    </location>
</feature>
<feature type="compositionally biased region" description="Basic residues" evidence="4">
    <location>
        <begin position="651"/>
        <end position="663"/>
    </location>
</feature>
<dbReference type="PANTHER" id="PTHR45789:SF2">
    <property type="entry name" value="FI18025P1"/>
    <property type="match status" value="1"/>
</dbReference>
<evidence type="ECO:0000259" key="5">
    <source>
        <dbReference type="PROSITE" id="PS50118"/>
    </source>
</evidence>
<evidence type="ECO:0000313" key="7">
    <source>
        <dbReference type="Proteomes" id="UP000663826"/>
    </source>
</evidence>
<dbReference type="CDD" id="cd01389">
    <property type="entry name" value="HMG-box_ROX1-like"/>
    <property type="match status" value="1"/>
</dbReference>
<feature type="compositionally biased region" description="Polar residues" evidence="4">
    <location>
        <begin position="309"/>
        <end position="320"/>
    </location>
</feature>
<dbReference type="SUPFAM" id="SSF47095">
    <property type="entry name" value="HMG-box"/>
    <property type="match status" value="1"/>
</dbReference>
<feature type="compositionally biased region" description="Polar residues" evidence="4">
    <location>
        <begin position="474"/>
        <end position="497"/>
    </location>
</feature>
<evidence type="ECO:0000256" key="4">
    <source>
        <dbReference type="SAM" id="MobiDB-lite"/>
    </source>
</evidence>
<gene>
    <name evidence="6" type="ORF">RDB_LOCUS76531</name>
</gene>
<feature type="compositionally biased region" description="Low complexity" evidence="4">
    <location>
        <begin position="190"/>
        <end position="204"/>
    </location>
</feature>
<feature type="compositionally biased region" description="Polar residues" evidence="4">
    <location>
        <begin position="212"/>
        <end position="223"/>
    </location>
</feature>
<dbReference type="GO" id="GO:0005634">
    <property type="term" value="C:nucleus"/>
    <property type="evidence" value="ECO:0007669"/>
    <property type="project" value="UniProtKB-UniRule"/>
</dbReference>
<keyword evidence="2 3" id="KW-0539">Nucleus</keyword>
<dbReference type="InterPro" id="IPR009071">
    <property type="entry name" value="HMG_box_dom"/>
</dbReference>
<feature type="compositionally biased region" description="Basic and acidic residues" evidence="4">
    <location>
        <begin position="115"/>
        <end position="132"/>
    </location>
</feature>
<keyword evidence="1 3" id="KW-0238">DNA-binding</keyword>
<comment type="caution">
    <text evidence="6">The sequence shown here is derived from an EMBL/GenBank/DDBJ whole genome shotgun (WGS) entry which is preliminary data.</text>
</comment>
<feature type="compositionally biased region" description="Basic residues" evidence="4">
    <location>
        <begin position="23"/>
        <end position="32"/>
    </location>
</feature>
<dbReference type="AlphaFoldDB" id="A0A8H3B5I6"/>
<feature type="region of interest" description="Disordered" evidence="4">
    <location>
        <begin position="443"/>
        <end position="721"/>
    </location>
</feature>
<dbReference type="GO" id="GO:0000981">
    <property type="term" value="F:DNA-binding transcription factor activity, RNA polymerase II-specific"/>
    <property type="evidence" value="ECO:0007669"/>
    <property type="project" value="TreeGrafter"/>
</dbReference>
<feature type="DNA-binding region" description="HMG box" evidence="3">
    <location>
        <begin position="69"/>
        <end position="140"/>
    </location>
</feature>
<feature type="compositionally biased region" description="Low complexity" evidence="4">
    <location>
        <begin position="581"/>
        <end position="596"/>
    </location>
</feature>
<dbReference type="PROSITE" id="PS50118">
    <property type="entry name" value="HMG_BOX_2"/>
    <property type="match status" value="1"/>
</dbReference>
<feature type="compositionally biased region" description="Basic and acidic residues" evidence="4">
    <location>
        <begin position="144"/>
        <end position="168"/>
    </location>
</feature>
<accession>A0A8H3B5I6</accession>
<organism evidence="6 7">
    <name type="scientific">Rhizoctonia solani</name>
    <dbReference type="NCBI Taxonomy" id="456999"/>
    <lineage>
        <taxon>Eukaryota</taxon>
        <taxon>Fungi</taxon>
        <taxon>Dikarya</taxon>
        <taxon>Basidiomycota</taxon>
        <taxon>Agaricomycotina</taxon>
        <taxon>Agaricomycetes</taxon>
        <taxon>Cantharellales</taxon>
        <taxon>Ceratobasidiaceae</taxon>
        <taxon>Rhizoctonia</taxon>
    </lineage>
</organism>
<protein>
    <recommendedName>
        <fullName evidence="5">HMG box domain-containing protein</fullName>
    </recommendedName>
</protein>
<evidence type="ECO:0000313" key="6">
    <source>
        <dbReference type="EMBL" id="CAE6448276.1"/>
    </source>
</evidence>
<reference evidence="6" key="1">
    <citation type="submission" date="2021-01" db="EMBL/GenBank/DDBJ databases">
        <authorList>
            <person name="Kaushik A."/>
        </authorList>
    </citation>
    <scope>NUCLEOTIDE SEQUENCE</scope>
    <source>
        <strain evidence="6">AG1-1B</strain>
    </source>
</reference>
<feature type="compositionally biased region" description="Low complexity" evidence="4">
    <location>
        <begin position="49"/>
        <end position="65"/>
    </location>
</feature>
<feature type="compositionally biased region" description="Low complexity" evidence="4">
    <location>
        <begin position="537"/>
        <end position="566"/>
    </location>
</feature>
<evidence type="ECO:0000256" key="3">
    <source>
        <dbReference type="PROSITE-ProRule" id="PRU00267"/>
    </source>
</evidence>
<dbReference type="PANTHER" id="PTHR45789">
    <property type="entry name" value="FI18025P1"/>
    <property type="match status" value="1"/>
</dbReference>
<evidence type="ECO:0000256" key="1">
    <source>
        <dbReference type="ARBA" id="ARBA00023125"/>
    </source>
</evidence>
<dbReference type="Gene3D" id="1.10.30.10">
    <property type="entry name" value="High mobility group box domain"/>
    <property type="match status" value="1"/>
</dbReference>
<evidence type="ECO:0000256" key="2">
    <source>
        <dbReference type="ARBA" id="ARBA00023242"/>
    </source>
</evidence>
<dbReference type="Proteomes" id="UP000663826">
    <property type="component" value="Unassembled WGS sequence"/>
</dbReference>
<feature type="compositionally biased region" description="Low complexity" evidence="4">
    <location>
        <begin position="604"/>
        <end position="649"/>
    </location>
</feature>
<dbReference type="GO" id="GO:0000978">
    <property type="term" value="F:RNA polymerase II cis-regulatory region sequence-specific DNA binding"/>
    <property type="evidence" value="ECO:0007669"/>
    <property type="project" value="TreeGrafter"/>
</dbReference>